<evidence type="ECO:0000313" key="2">
    <source>
        <dbReference type="Proteomes" id="UP001732700"/>
    </source>
</evidence>
<evidence type="ECO:0000313" key="1">
    <source>
        <dbReference type="EnsemblPlants" id="AVESA.00010b.r2.6DG1156320.1.CDS"/>
    </source>
</evidence>
<protein>
    <submittedName>
        <fullName evidence="1">Uncharacterized protein</fullName>
    </submittedName>
</protein>
<dbReference type="Proteomes" id="UP001732700">
    <property type="component" value="Chromosome 6D"/>
</dbReference>
<accession>A0ACD5ZIZ6</accession>
<sequence length="323" mass="37463">MGLYAQTPWTWQAGLPIRARSKCDMWNRPGCASRRCPHLLSVHTPSSQRTPPDSSGETLSRSRRSTMAANFWASSHSKQLLDPEEVDVVPAADRERGITPVEFRLVKIHMSFHIWRLAQQVKVRQRVIATAITYFRRVYTRKSMTEYDPRLVAPACLYLASKVEESTVQARLLVFYIKKMCGSDDKYRFEIKDILEMEMKLLEALDYYLVVYHPYRPLLQLLQDAGITDLTQFAWGLVNDTYKMDLILIYPPYMIALACIYIASVLKDKDTTSWFEELRADMNIVKNISMEILDFYDTYKIDPIRGLQEDKIIPVMNKLPSKA</sequence>
<name>A0ACD5ZIZ6_AVESA</name>
<dbReference type="EnsemblPlants" id="AVESA.00010b.r2.6DG1156320.1">
    <property type="protein sequence ID" value="AVESA.00010b.r2.6DG1156320.1.CDS"/>
    <property type="gene ID" value="AVESA.00010b.r2.6DG1156320"/>
</dbReference>
<organism evidence="1 2">
    <name type="scientific">Avena sativa</name>
    <name type="common">Oat</name>
    <dbReference type="NCBI Taxonomy" id="4498"/>
    <lineage>
        <taxon>Eukaryota</taxon>
        <taxon>Viridiplantae</taxon>
        <taxon>Streptophyta</taxon>
        <taxon>Embryophyta</taxon>
        <taxon>Tracheophyta</taxon>
        <taxon>Spermatophyta</taxon>
        <taxon>Magnoliopsida</taxon>
        <taxon>Liliopsida</taxon>
        <taxon>Poales</taxon>
        <taxon>Poaceae</taxon>
        <taxon>BOP clade</taxon>
        <taxon>Pooideae</taxon>
        <taxon>Poodae</taxon>
        <taxon>Poeae</taxon>
        <taxon>Poeae Chloroplast Group 1 (Aveneae type)</taxon>
        <taxon>Aveninae</taxon>
        <taxon>Avena</taxon>
    </lineage>
</organism>
<reference evidence="1" key="1">
    <citation type="submission" date="2021-05" db="EMBL/GenBank/DDBJ databases">
        <authorList>
            <person name="Scholz U."/>
            <person name="Mascher M."/>
            <person name="Fiebig A."/>
        </authorList>
    </citation>
    <scope>NUCLEOTIDE SEQUENCE [LARGE SCALE GENOMIC DNA]</scope>
</reference>
<proteinExistence type="predicted"/>
<keyword evidence="2" id="KW-1185">Reference proteome</keyword>
<reference evidence="1" key="2">
    <citation type="submission" date="2025-09" db="UniProtKB">
        <authorList>
            <consortium name="EnsemblPlants"/>
        </authorList>
    </citation>
    <scope>IDENTIFICATION</scope>
</reference>